<comment type="caution">
    <text evidence="6">The sequence shown here is derived from an EMBL/GenBank/DDBJ whole genome shotgun (WGS) entry which is preliminary data.</text>
</comment>
<feature type="transmembrane region" description="Helical" evidence="5">
    <location>
        <begin position="32"/>
        <end position="50"/>
    </location>
</feature>
<evidence type="ECO:0000313" key="6">
    <source>
        <dbReference type="EMBL" id="GMN89486.1"/>
    </source>
</evidence>
<evidence type="ECO:0000256" key="1">
    <source>
        <dbReference type="ARBA" id="ARBA00004141"/>
    </source>
</evidence>
<keyword evidence="3 5" id="KW-1133">Transmembrane helix</keyword>
<feature type="transmembrane region" description="Helical" evidence="5">
    <location>
        <begin position="247"/>
        <end position="269"/>
    </location>
</feature>
<keyword evidence="2 5" id="KW-0812">Transmembrane</keyword>
<dbReference type="EMBL" id="BTHG01000003">
    <property type="protein sequence ID" value="GMN89486.1"/>
    <property type="molecule type" value="Genomic_DNA"/>
</dbReference>
<dbReference type="InterPro" id="IPR038770">
    <property type="entry name" value="Na+/solute_symporter_sf"/>
</dbReference>
<feature type="transmembrane region" description="Helical" evidence="5">
    <location>
        <begin position="62"/>
        <end position="85"/>
    </location>
</feature>
<evidence type="ECO:0000256" key="3">
    <source>
        <dbReference type="ARBA" id="ARBA00022989"/>
    </source>
</evidence>
<organism evidence="6 7">
    <name type="scientific">Francisella sciaenopsi</name>
    <dbReference type="NCBI Taxonomy" id="3055034"/>
    <lineage>
        <taxon>Bacteria</taxon>
        <taxon>Pseudomonadati</taxon>
        <taxon>Pseudomonadota</taxon>
        <taxon>Gammaproteobacteria</taxon>
        <taxon>Thiotrichales</taxon>
        <taxon>Francisellaceae</taxon>
        <taxon>Francisella</taxon>
    </lineage>
</organism>
<gene>
    <name evidence="6" type="ORF">fsci_09720</name>
</gene>
<dbReference type="RefSeq" id="WP_407877273.1">
    <property type="nucleotide sequence ID" value="NZ_BTHG01000003.1"/>
</dbReference>
<dbReference type="Proteomes" id="UP001628164">
    <property type="component" value="Unassembled WGS sequence"/>
</dbReference>
<feature type="transmembrane region" description="Helical" evidence="5">
    <location>
        <begin position="120"/>
        <end position="144"/>
    </location>
</feature>
<dbReference type="InterPro" id="IPR002657">
    <property type="entry name" value="BilAc:Na_symport/Acr3"/>
</dbReference>
<dbReference type="Pfam" id="PF01758">
    <property type="entry name" value="SBF"/>
    <property type="match status" value="1"/>
</dbReference>
<accession>A0ABQ6PG33</accession>
<proteinExistence type="predicted"/>
<reference evidence="6 7" key="1">
    <citation type="journal article" date="2024" name="Dis. Aquat. Organ.">
        <title>Francisella sciaenopsi sp. nov. isolated from diseased red drum Sciaenops ocellatus in Florida, USA.</title>
        <authorList>
            <person name="Kawahara M."/>
            <person name="Cody T.T."/>
            <person name="Yanong R.P.E."/>
            <person name="Henderson E."/>
            <person name="Yazdi Z."/>
            <person name="Soto E."/>
        </authorList>
    </citation>
    <scope>NUCLEOTIDE SEQUENCE [LARGE SCALE GENOMIC DNA]</scope>
    <source>
        <strain evidence="6 7">R22-20-7</strain>
    </source>
</reference>
<comment type="subcellular location">
    <subcellularLocation>
        <location evidence="1">Membrane</location>
        <topology evidence="1">Multi-pass membrane protein</topology>
    </subcellularLocation>
</comment>
<keyword evidence="4 5" id="KW-0472">Membrane</keyword>
<dbReference type="PANTHER" id="PTHR10361:SF28">
    <property type="entry name" value="P3 PROTEIN-RELATED"/>
    <property type="match status" value="1"/>
</dbReference>
<feature type="transmembrane region" description="Helical" evidence="5">
    <location>
        <begin position="211"/>
        <end position="235"/>
    </location>
</feature>
<protein>
    <submittedName>
        <fullName evidence="6">Bile acid:sodium symporter family protein</fullName>
    </submittedName>
</protein>
<feature type="transmembrane region" description="Helical" evidence="5">
    <location>
        <begin position="186"/>
        <end position="205"/>
    </location>
</feature>
<evidence type="ECO:0000256" key="4">
    <source>
        <dbReference type="ARBA" id="ARBA00023136"/>
    </source>
</evidence>
<sequence length="306" mass="33228">MNFIQKYFAIIVMAGVVLAISIPSIFIPLKPYITYLLATIMLVIGLHLQAKDFVKVANLRGKLLIILVLKLTVTSIAAFIMGKIFGLSLTALIGLVIVGACPGGTASGVMALLARANISLTVSLTFLTTLLAPIVMPLIIYFFFAKNIKLDWFGMFETMAIIVILPIILGSLISKFTKLNDLTLKKISSIPILLIMLIVMVVTALNKEAIILVPLDIILSVIMLSIFANVFGYLIGKVLGLDFDSRLALLFEFSILDVGLGIVIALTFFGNQAAIAATFYAIWQNIIGPIIVNFVNICHSTKFKSS</sequence>
<dbReference type="PANTHER" id="PTHR10361">
    <property type="entry name" value="SODIUM-BILE ACID COTRANSPORTER"/>
    <property type="match status" value="1"/>
</dbReference>
<evidence type="ECO:0000256" key="2">
    <source>
        <dbReference type="ARBA" id="ARBA00022692"/>
    </source>
</evidence>
<feature type="transmembrane region" description="Helical" evidence="5">
    <location>
        <begin position="91"/>
        <end position="113"/>
    </location>
</feature>
<evidence type="ECO:0000256" key="5">
    <source>
        <dbReference type="SAM" id="Phobius"/>
    </source>
</evidence>
<feature type="transmembrane region" description="Helical" evidence="5">
    <location>
        <begin position="275"/>
        <end position="295"/>
    </location>
</feature>
<dbReference type="Gene3D" id="1.20.1530.20">
    <property type="match status" value="1"/>
</dbReference>
<evidence type="ECO:0000313" key="7">
    <source>
        <dbReference type="Proteomes" id="UP001628164"/>
    </source>
</evidence>
<keyword evidence="7" id="KW-1185">Reference proteome</keyword>
<dbReference type="InterPro" id="IPR004710">
    <property type="entry name" value="Bilac:Na_transpt"/>
</dbReference>
<feature type="transmembrane region" description="Helical" evidence="5">
    <location>
        <begin position="7"/>
        <end position="26"/>
    </location>
</feature>
<feature type="transmembrane region" description="Helical" evidence="5">
    <location>
        <begin position="150"/>
        <end position="174"/>
    </location>
</feature>
<name>A0ABQ6PG33_9GAMM</name>